<gene>
    <name evidence="1" type="primary">g9863</name>
    <name evidence="1" type="ORF">NpPPO83_00009863</name>
</gene>
<reference evidence="1" key="1">
    <citation type="submission" date="2024-09" db="EMBL/GenBank/DDBJ databases">
        <title>Draft Genome Sequences of Neofusicoccum parvum.</title>
        <authorList>
            <person name="Ashida A."/>
            <person name="Camagna M."/>
            <person name="Tanaka A."/>
            <person name="Takemoto D."/>
        </authorList>
    </citation>
    <scope>NUCLEOTIDE SEQUENCE</scope>
    <source>
        <strain evidence="1">PPO83</strain>
    </source>
</reference>
<keyword evidence="2" id="KW-1185">Reference proteome</keyword>
<dbReference type="Proteomes" id="UP001165186">
    <property type="component" value="Unassembled WGS sequence"/>
</dbReference>
<comment type="caution">
    <text evidence="1">The sequence shown here is derived from an EMBL/GenBank/DDBJ whole genome shotgun (WGS) entry which is preliminary data.</text>
</comment>
<proteinExistence type="predicted"/>
<sequence>MASQAFPQKITGLGASQAQSIEDWEAQMADASKQELASTAAAHAVPSSSDPPPPFKAGRVWSSEPVATFNNLCLKHAVANAYDYAQTRPSPPGWAVTLNFRYGQLIGGGEDFNVSLAGPYGSKKEAKAAAAEEGVKLLTEALAKAATNKRKKADDDTGVNDDAQEGSDDENENWIGLLCEYCQAAGKARPMFQEFSLGANYSMECTLSSEEGADRLFGDRHALFNNKKAAKAHAARDAVRWLRDRGRMPRKGHPTKKKAKAAAAAVSIPLPAGLAPLPAPMPIGGVDANAPAPAPAAGAEESDGSSAGSPDHKDRSLGEQVMMLCSRLGVAQPVYRITPDPRVPSMWSGAAFFPHDPAMAPPGQAVGEVANIYGKKNAKEEVAKKVLKHLKAKRAERLREAEGVLAGVGAASG</sequence>
<evidence type="ECO:0000313" key="1">
    <source>
        <dbReference type="EMBL" id="GME27604.1"/>
    </source>
</evidence>
<name>A0ACB5S497_9PEZI</name>
<dbReference type="EMBL" id="BSXG01000039">
    <property type="protein sequence ID" value="GME27604.1"/>
    <property type="molecule type" value="Genomic_DNA"/>
</dbReference>
<accession>A0ACB5S497</accession>
<organism evidence="1 2">
    <name type="scientific">Neofusicoccum parvum</name>
    <dbReference type="NCBI Taxonomy" id="310453"/>
    <lineage>
        <taxon>Eukaryota</taxon>
        <taxon>Fungi</taxon>
        <taxon>Dikarya</taxon>
        <taxon>Ascomycota</taxon>
        <taxon>Pezizomycotina</taxon>
        <taxon>Dothideomycetes</taxon>
        <taxon>Dothideomycetes incertae sedis</taxon>
        <taxon>Botryosphaeriales</taxon>
        <taxon>Botryosphaeriaceae</taxon>
        <taxon>Neofusicoccum</taxon>
    </lineage>
</organism>
<evidence type="ECO:0000313" key="2">
    <source>
        <dbReference type="Proteomes" id="UP001165186"/>
    </source>
</evidence>
<protein>
    <submittedName>
        <fullName evidence="1">Double-stranded RNA-binding protein</fullName>
    </submittedName>
</protein>